<reference evidence="12 13" key="1">
    <citation type="journal article" date="2014" name="Genome Announc.">
        <title>Draft genome sequences of six enterohepatic helicobacter species isolated from humans and one from rhesus macaques.</title>
        <authorList>
            <person name="Shen Z."/>
            <person name="Sheh A."/>
            <person name="Young S.K."/>
            <person name="Abouelliel A."/>
            <person name="Ward D.V."/>
            <person name="Earl A.M."/>
            <person name="Fox J.G."/>
        </authorList>
    </citation>
    <scope>NUCLEOTIDE SEQUENCE [LARGE SCALE GENOMIC DNA]</scope>
    <source>
        <strain evidence="12 13">ATCC 43879</strain>
    </source>
</reference>
<evidence type="ECO:0000256" key="9">
    <source>
        <dbReference type="HAMAP-Rule" id="MF_00237"/>
    </source>
</evidence>
<protein>
    <recommendedName>
        <fullName evidence="9">Sec-independent protein translocase protein TatB homolog</fullName>
    </recommendedName>
</protein>
<dbReference type="OrthoDB" id="5373084at2"/>
<evidence type="ECO:0000256" key="6">
    <source>
        <dbReference type="ARBA" id="ARBA00022989"/>
    </source>
</evidence>
<feature type="compositionally biased region" description="Polar residues" evidence="10">
    <location>
        <begin position="190"/>
        <end position="217"/>
    </location>
</feature>
<dbReference type="GO" id="GO:0043953">
    <property type="term" value="P:protein transport by the Tat complex"/>
    <property type="evidence" value="ECO:0007669"/>
    <property type="project" value="UniProtKB-UniRule"/>
</dbReference>
<keyword evidence="5 9" id="KW-0653">Protein transport</keyword>
<comment type="caution">
    <text evidence="12">The sequence shown here is derived from an EMBL/GenBank/DDBJ whole genome shotgun (WGS) entry which is preliminary data.</text>
</comment>
<keyword evidence="6 9" id="KW-1133">Transmembrane helix</keyword>
<sequence length="229" mass="25915">MLGFGIGEIILIVIVAIIVLGPDKLPNALIEMAKFVRVVKRTMQDAKDTLDREVNLAEIKKEAQAYKDKLEQSVDISKELNVDDIQKDMQKGINDVQHLFKDYNPKPIQLDTQTNNTESTSTHNENLATNHADSINNLDSNPLGWDMEFRTQQHRENLDSKNYNLNPATKEANRNLATINYHTERRGISNIESQQDSSPFSKTQNDNKLDSNPTQNTEKTESANKANHA</sequence>
<name>C3XGF3_9HELI</name>
<gene>
    <name evidence="12" type="ORF">HRAG_01149</name>
</gene>
<feature type="transmembrane region" description="Helical" evidence="11">
    <location>
        <begin position="6"/>
        <end position="22"/>
    </location>
</feature>
<evidence type="ECO:0000256" key="8">
    <source>
        <dbReference type="ARBA" id="ARBA00023136"/>
    </source>
</evidence>
<dbReference type="EMBL" id="ACDN02000034">
    <property type="protein sequence ID" value="EEO24092.1"/>
    <property type="molecule type" value="Genomic_DNA"/>
</dbReference>
<keyword evidence="7 9" id="KW-0811">Translocation</keyword>
<feature type="compositionally biased region" description="Low complexity" evidence="10">
    <location>
        <begin position="114"/>
        <end position="126"/>
    </location>
</feature>
<dbReference type="eggNOG" id="COG1826">
    <property type="taxonomic scope" value="Bacteria"/>
</dbReference>
<dbReference type="Proteomes" id="UP000005085">
    <property type="component" value="Unassembled WGS sequence"/>
</dbReference>
<comment type="subcellular location">
    <subcellularLocation>
        <location evidence="9">Cell membrane</location>
        <topology evidence="9">Single-pass membrane protein</topology>
    </subcellularLocation>
    <subcellularLocation>
        <location evidence="1">Membrane</location>
        <topology evidence="1">Single-pass membrane protein</topology>
    </subcellularLocation>
</comment>
<evidence type="ECO:0000256" key="1">
    <source>
        <dbReference type="ARBA" id="ARBA00004167"/>
    </source>
</evidence>
<keyword evidence="2 9" id="KW-0813">Transport</keyword>
<evidence type="ECO:0000256" key="2">
    <source>
        <dbReference type="ARBA" id="ARBA00022448"/>
    </source>
</evidence>
<dbReference type="InterPro" id="IPR018448">
    <property type="entry name" value="TatB"/>
</dbReference>
<comment type="similarity">
    <text evidence="9">Belongs to the TatB family.</text>
</comment>
<dbReference type="HAMAP" id="MF_00237">
    <property type="entry name" value="TatB"/>
    <property type="match status" value="1"/>
</dbReference>
<evidence type="ECO:0000256" key="10">
    <source>
        <dbReference type="SAM" id="MobiDB-lite"/>
    </source>
</evidence>
<accession>C3XGF3</accession>
<keyword evidence="3 9" id="KW-1003">Cell membrane</keyword>
<organism evidence="12 13">
    <name type="scientific">Helicobacter bilis ATCC 43879</name>
    <dbReference type="NCBI Taxonomy" id="613026"/>
    <lineage>
        <taxon>Bacteria</taxon>
        <taxon>Pseudomonadati</taxon>
        <taxon>Campylobacterota</taxon>
        <taxon>Epsilonproteobacteria</taxon>
        <taxon>Campylobacterales</taxon>
        <taxon>Helicobacteraceae</taxon>
        <taxon>Helicobacter</taxon>
    </lineage>
</organism>
<dbReference type="AlphaFoldDB" id="C3XGF3"/>
<dbReference type="GO" id="GO:0033281">
    <property type="term" value="C:TAT protein transport complex"/>
    <property type="evidence" value="ECO:0007669"/>
    <property type="project" value="UniProtKB-UniRule"/>
</dbReference>
<evidence type="ECO:0000256" key="7">
    <source>
        <dbReference type="ARBA" id="ARBA00023010"/>
    </source>
</evidence>
<evidence type="ECO:0000256" key="4">
    <source>
        <dbReference type="ARBA" id="ARBA00022692"/>
    </source>
</evidence>
<evidence type="ECO:0000313" key="12">
    <source>
        <dbReference type="EMBL" id="EEO24092.1"/>
    </source>
</evidence>
<dbReference type="Gene3D" id="1.20.5.3310">
    <property type="match status" value="1"/>
</dbReference>
<feature type="region of interest" description="Disordered" evidence="10">
    <location>
        <begin position="106"/>
        <end position="135"/>
    </location>
</feature>
<evidence type="ECO:0000313" key="13">
    <source>
        <dbReference type="Proteomes" id="UP000005085"/>
    </source>
</evidence>
<dbReference type="RefSeq" id="WP_005218535.1">
    <property type="nucleotide sequence ID" value="NZ_KI392038.1"/>
</dbReference>
<dbReference type="NCBIfam" id="TIGR01410">
    <property type="entry name" value="tatB"/>
    <property type="match status" value="1"/>
</dbReference>
<feature type="region of interest" description="Disordered" evidence="10">
    <location>
        <begin position="185"/>
        <end position="229"/>
    </location>
</feature>
<proteinExistence type="inferred from homology"/>
<dbReference type="InterPro" id="IPR003369">
    <property type="entry name" value="TatA/B/E"/>
</dbReference>
<dbReference type="Pfam" id="PF02416">
    <property type="entry name" value="TatA_B_E"/>
    <property type="match status" value="1"/>
</dbReference>
<evidence type="ECO:0000256" key="5">
    <source>
        <dbReference type="ARBA" id="ARBA00022927"/>
    </source>
</evidence>
<keyword evidence="13" id="KW-1185">Reference proteome</keyword>
<dbReference type="HOGENOM" id="CLU_080956_0_0_7"/>
<keyword evidence="8 9" id="KW-0472">Membrane</keyword>
<dbReference type="PRINTS" id="PR01506">
    <property type="entry name" value="TATBPROTEIN"/>
</dbReference>
<evidence type="ECO:0000256" key="11">
    <source>
        <dbReference type="SAM" id="Phobius"/>
    </source>
</evidence>
<evidence type="ECO:0000256" key="3">
    <source>
        <dbReference type="ARBA" id="ARBA00022475"/>
    </source>
</evidence>
<dbReference type="GO" id="GO:0008320">
    <property type="term" value="F:protein transmembrane transporter activity"/>
    <property type="evidence" value="ECO:0007669"/>
    <property type="project" value="UniProtKB-UniRule"/>
</dbReference>
<keyword evidence="4 9" id="KW-0812">Transmembrane</keyword>